<keyword evidence="2" id="KW-1185">Reference proteome</keyword>
<evidence type="ECO:0000313" key="1">
    <source>
        <dbReference type="EMBL" id="MCC0179931.1"/>
    </source>
</evidence>
<sequence length="95" mass="11364">MGQNIQLILPRYLYIYCTTSKVTSDFIADILESWWKENCARFAHIKTLLLNQDNGPENHSRRTQFMKRMVEFADKYEINLKLAYYPPYHMRSGIL</sequence>
<proteinExistence type="predicted"/>
<gene>
    <name evidence="1" type="ORF">I4641_23670</name>
</gene>
<dbReference type="AlphaFoldDB" id="A0A964BWX2"/>
<dbReference type="EMBL" id="JADWDC010000143">
    <property type="protein sequence ID" value="MCC0179931.1"/>
    <property type="molecule type" value="Genomic_DNA"/>
</dbReference>
<dbReference type="InterPro" id="IPR011518">
    <property type="entry name" value="Transposase_36"/>
</dbReference>
<accession>A0A964BWX2</accession>
<dbReference type="Proteomes" id="UP000729733">
    <property type="component" value="Unassembled WGS sequence"/>
</dbReference>
<evidence type="ECO:0008006" key="3">
    <source>
        <dbReference type="Google" id="ProtNLM"/>
    </source>
</evidence>
<reference evidence="1" key="1">
    <citation type="journal article" date="2021" name="Antonie Van Leeuwenhoek">
        <title>Draft genome and description of Waterburya agarophytonicola gen. nov. sp. nov. (Pleurocapsales, Cyanobacteria): a seaweed symbiont.</title>
        <authorList>
            <person name="Bonthond G."/>
            <person name="Shalygin S."/>
            <person name="Bayer T."/>
            <person name="Weinberger F."/>
        </authorList>
    </citation>
    <scope>NUCLEOTIDE SEQUENCE</scope>
    <source>
        <strain evidence="1">KI4</strain>
    </source>
</reference>
<organism evidence="1 2">
    <name type="scientific">Waterburya agarophytonicola KI4</name>
    <dbReference type="NCBI Taxonomy" id="2874699"/>
    <lineage>
        <taxon>Bacteria</taxon>
        <taxon>Bacillati</taxon>
        <taxon>Cyanobacteriota</taxon>
        <taxon>Cyanophyceae</taxon>
        <taxon>Pleurocapsales</taxon>
        <taxon>Hyellaceae</taxon>
        <taxon>Waterburya</taxon>
        <taxon>Waterburya agarophytonicola</taxon>
    </lineage>
</organism>
<dbReference type="Pfam" id="PF07592">
    <property type="entry name" value="DDE_Tnp_ISAZ013"/>
    <property type="match status" value="1"/>
</dbReference>
<comment type="caution">
    <text evidence="1">The sequence shown here is derived from an EMBL/GenBank/DDBJ whole genome shotgun (WGS) entry which is preliminary data.</text>
</comment>
<name>A0A964BWX2_9CYAN</name>
<evidence type="ECO:0000313" key="2">
    <source>
        <dbReference type="Proteomes" id="UP000729733"/>
    </source>
</evidence>
<protein>
    <recommendedName>
        <fullName evidence="3">Transposase</fullName>
    </recommendedName>
</protein>